<feature type="region of interest" description="Disordered" evidence="1">
    <location>
        <begin position="182"/>
        <end position="211"/>
    </location>
</feature>
<protein>
    <submittedName>
        <fullName evidence="3">Uncharacterized protein</fullName>
    </submittedName>
</protein>
<keyword evidence="2" id="KW-0812">Transmembrane</keyword>
<feature type="non-terminal residue" evidence="3">
    <location>
        <position position="1"/>
    </location>
</feature>
<feature type="transmembrane region" description="Helical" evidence="2">
    <location>
        <begin position="44"/>
        <end position="65"/>
    </location>
</feature>
<keyword evidence="2" id="KW-1133">Transmembrane helix</keyword>
<evidence type="ECO:0000313" key="4">
    <source>
        <dbReference type="Proteomes" id="UP000249061"/>
    </source>
</evidence>
<keyword evidence="2" id="KW-0472">Membrane</keyword>
<dbReference type="Proteomes" id="UP000249061">
    <property type="component" value="Unassembled WGS sequence"/>
</dbReference>
<accession>A0A2W5SNB9</accession>
<name>A0A2W5SNB9_9BACT</name>
<dbReference type="AlphaFoldDB" id="A0A2W5SNB9"/>
<reference evidence="3 4" key="1">
    <citation type="submission" date="2017-08" db="EMBL/GenBank/DDBJ databases">
        <title>Infants hospitalized years apart are colonized by the same room-sourced microbial strains.</title>
        <authorList>
            <person name="Brooks B."/>
            <person name="Olm M.R."/>
            <person name="Firek B.A."/>
            <person name="Baker R."/>
            <person name="Thomas B.C."/>
            <person name="Morowitz M.J."/>
            <person name="Banfield J.F."/>
        </authorList>
    </citation>
    <scope>NUCLEOTIDE SEQUENCE [LARGE SCALE GENOMIC DNA]</scope>
    <source>
        <strain evidence="3">S2_003_000_R2_14</strain>
    </source>
</reference>
<feature type="transmembrane region" description="Helical" evidence="2">
    <location>
        <begin position="71"/>
        <end position="92"/>
    </location>
</feature>
<feature type="compositionally biased region" description="Low complexity" evidence="1">
    <location>
        <begin position="187"/>
        <end position="202"/>
    </location>
</feature>
<gene>
    <name evidence="3" type="ORF">DI536_36145</name>
</gene>
<sequence length="238" mass="24264">ARARALARELRDRPVAVGAPVTTPLPAGLDPRARATARLRRTRLAVSTVVLVAVTVVAVQVGVGISAGLAAVSPMLAVGGMLLALTGVALLGRLARIGRARSAATAAAQPARRSVVVPDIAVAAAEPVRRREWTPRPLPRPTYLDRPAAPAPTAADVARAAARAEAELSEAADAAARAIRRAQEQVPAATRAPAAGTDARPASTPSTPSRFASMGVVDAAAVPAMPDIDGALRRRRAG</sequence>
<evidence type="ECO:0000313" key="3">
    <source>
        <dbReference type="EMBL" id="PZR03297.1"/>
    </source>
</evidence>
<evidence type="ECO:0000256" key="2">
    <source>
        <dbReference type="SAM" id="Phobius"/>
    </source>
</evidence>
<organism evidence="3 4">
    <name type="scientific">Archangium gephyra</name>
    <dbReference type="NCBI Taxonomy" id="48"/>
    <lineage>
        <taxon>Bacteria</taxon>
        <taxon>Pseudomonadati</taxon>
        <taxon>Myxococcota</taxon>
        <taxon>Myxococcia</taxon>
        <taxon>Myxococcales</taxon>
        <taxon>Cystobacterineae</taxon>
        <taxon>Archangiaceae</taxon>
        <taxon>Archangium</taxon>
    </lineage>
</organism>
<evidence type="ECO:0000256" key="1">
    <source>
        <dbReference type="SAM" id="MobiDB-lite"/>
    </source>
</evidence>
<dbReference type="EMBL" id="QFQP01000101">
    <property type="protein sequence ID" value="PZR03297.1"/>
    <property type="molecule type" value="Genomic_DNA"/>
</dbReference>
<comment type="caution">
    <text evidence="3">The sequence shown here is derived from an EMBL/GenBank/DDBJ whole genome shotgun (WGS) entry which is preliminary data.</text>
</comment>
<proteinExistence type="predicted"/>